<evidence type="ECO:0000313" key="1">
    <source>
        <dbReference type="EMBL" id="CAG8651298.1"/>
    </source>
</evidence>
<dbReference type="Proteomes" id="UP000789831">
    <property type="component" value="Unassembled WGS sequence"/>
</dbReference>
<dbReference type="AlphaFoldDB" id="A0A9N9DXW6"/>
<gene>
    <name evidence="1" type="ORF">AGERDE_LOCUS11414</name>
</gene>
<organism evidence="1 2">
    <name type="scientific">Ambispora gerdemannii</name>
    <dbReference type="NCBI Taxonomy" id="144530"/>
    <lineage>
        <taxon>Eukaryota</taxon>
        <taxon>Fungi</taxon>
        <taxon>Fungi incertae sedis</taxon>
        <taxon>Mucoromycota</taxon>
        <taxon>Glomeromycotina</taxon>
        <taxon>Glomeromycetes</taxon>
        <taxon>Archaeosporales</taxon>
        <taxon>Ambisporaceae</taxon>
        <taxon>Ambispora</taxon>
    </lineage>
</organism>
<feature type="non-terminal residue" evidence="1">
    <location>
        <position position="1"/>
    </location>
</feature>
<proteinExistence type="predicted"/>
<reference evidence="1" key="1">
    <citation type="submission" date="2021-06" db="EMBL/GenBank/DDBJ databases">
        <authorList>
            <person name="Kallberg Y."/>
            <person name="Tangrot J."/>
            <person name="Rosling A."/>
        </authorList>
    </citation>
    <scope>NUCLEOTIDE SEQUENCE</scope>
    <source>
        <strain evidence="1">MT106</strain>
    </source>
</reference>
<accession>A0A9N9DXW6</accession>
<evidence type="ECO:0000313" key="2">
    <source>
        <dbReference type="Proteomes" id="UP000789831"/>
    </source>
</evidence>
<dbReference type="EMBL" id="CAJVPL010004792">
    <property type="protein sequence ID" value="CAG8651298.1"/>
    <property type="molecule type" value="Genomic_DNA"/>
</dbReference>
<protein>
    <submittedName>
        <fullName evidence="1">11323_t:CDS:1</fullName>
    </submittedName>
</protein>
<keyword evidence="2" id="KW-1185">Reference proteome</keyword>
<comment type="caution">
    <text evidence="1">The sequence shown here is derived from an EMBL/GenBank/DDBJ whole genome shotgun (WGS) entry which is preliminary data.</text>
</comment>
<name>A0A9N9DXW6_9GLOM</name>
<sequence length="64" mass="7341">LARRRPMTRYTKTLPVSDLAKCPDDATHAPEPFDVYRASFCRTKAYTNSVCVRPDSGHQYRPIL</sequence>